<dbReference type="GO" id="GO:0004534">
    <property type="term" value="F:5'-3' RNA exonuclease activity"/>
    <property type="evidence" value="ECO:0007669"/>
    <property type="project" value="TreeGrafter"/>
</dbReference>
<dbReference type="PANTHER" id="PTHR42924">
    <property type="entry name" value="EXONUCLEASE"/>
    <property type="match status" value="1"/>
</dbReference>
<dbReference type="SMART" id="SM00481">
    <property type="entry name" value="POLIIIAc"/>
    <property type="match status" value="1"/>
</dbReference>
<feature type="domain" description="Polymerase/histidinol phosphatase N-terminal" evidence="1">
    <location>
        <begin position="3"/>
        <end position="68"/>
    </location>
</feature>
<organism evidence="2 3">
    <name type="scientific">Nocardioides daedukensis</name>
    <dbReference type="NCBI Taxonomy" id="634462"/>
    <lineage>
        <taxon>Bacteria</taxon>
        <taxon>Bacillati</taxon>
        <taxon>Actinomycetota</taxon>
        <taxon>Actinomycetes</taxon>
        <taxon>Propionibacteriales</taxon>
        <taxon>Nocardioidaceae</taxon>
        <taxon>Nocardioides</taxon>
    </lineage>
</organism>
<dbReference type="PANTHER" id="PTHR42924:SF3">
    <property type="entry name" value="POLYMERASE_HISTIDINOL PHOSPHATASE N-TERMINAL DOMAIN-CONTAINING PROTEIN"/>
    <property type="match status" value="1"/>
</dbReference>
<dbReference type="SUPFAM" id="SSF89550">
    <property type="entry name" value="PHP domain-like"/>
    <property type="match status" value="1"/>
</dbReference>
<dbReference type="GO" id="GO:0035312">
    <property type="term" value="F:5'-3' DNA exonuclease activity"/>
    <property type="evidence" value="ECO:0007669"/>
    <property type="project" value="TreeGrafter"/>
</dbReference>
<dbReference type="Proteomes" id="UP000540656">
    <property type="component" value="Unassembled WGS sequence"/>
</dbReference>
<protein>
    <recommendedName>
        <fullName evidence="1">Polymerase/histidinol phosphatase N-terminal domain-containing protein</fullName>
    </recommendedName>
</protein>
<dbReference type="CDD" id="cd07438">
    <property type="entry name" value="PHP_HisPPase_AMP"/>
    <property type="match status" value="1"/>
</dbReference>
<evidence type="ECO:0000259" key="1">
    <source>
        <dbReference type="SMART" id="SM00481"/>
    </source>
</evidence>
<dbReference type="EMBL" id="JACCAA010000001">
    <property type="protein sequence ID" value="NYG60481.1"/>
    <property type="molecule type" value="Genomic_DNA"/>
</dbReference>
<gene>
    <name evidence="2" type="ORF">BJ980_003404</name>
</gene>
<dbReference type="InterPro" id="IPR016195">
    <property type="entry name" value="Pol/histidinol_Pase-like"/>
</dbReference>
<dbReference type="Gene3D" id="1.10.150.650">
    <property type="match status" value="1"/>
</dbReference>
<sequence length="292" mass="30619">MRIDLHTHSRASDGTDTPGDLVRAAVRSGLDVVALTDHDTHDGWAEAAQAAAETGITLVRGMEISTRHNGKSVHLLGYLPDPDHPPLVAALTGILDGRNARLPAILARLVELGIEIEEAEVHALAGDPAATGRPHIADVLVERGIVVDRTQAFNEFLSPGRPAYVTRTAADLREMIGIVADAGGVTVIAHPWGRTDPAGMGEPVLADLRDAGLSGIEVDHQDHSPQARADLTAIADNLGLVRTGSSDYHGLGKTNHDLGCNTTDPEQFERLIGLAEGAAAASGRVTPGVLRP</sequence>
<dbReference type="InterPro" id="IPR004013">
    <property type="entry name" value="PHP_dom"/>
</dbReference>
<evidence type="ECO:0000313" key="3">
    <source>
        <dbReference type="Proteomes" id="UP000540656"/>
    </source>
</evidence>
<dbReference type="InterPro" id="IPR003141">
    <property type="entry name" value="Pol/His_phosphatase_N"/>
</dbReference>
<dbReference type="AlphaFoldDB" id="A0A7Y9S368"/>
<dbReference type="RefSeq" id="WP_179503406.1">
    <property type="nucleotide sequence ID" value="NZ_JACCAA010000001.1"/>
</dbReference>
<dbReference type="Pfam" id="PF02811">
    <property type="entry name" value="PHP"/>
    <property type="match status" value="1"/>
</dbReference>
<proteinExistence type="predicted"/>
<reference evidence="2 3" key="1">
    <citation type="submission" date="2020-07" db="EMBL/GenBank/DDBJ databases">
        <title>Sequencing the genomes of 1000 actinobacteria strains.</title>
        <authorList>
            <person name="Klenk H.-P."/>
        </authorList>
    </citation>
    <scope>NUCLEOTIDE SEQUENCE [LARGE SCALE GENOMIC DNA]</scope>
    <source>
        <strain evidence="2 3">DSM 23819</strain>
    </source>
</reference>
<evidence type="ECO:0000313" key="2">
    <source>
        <dbReference type="EMBL" id="NYG60481.1"/>
    </source>
</evidence>
<name>A0A7Y9S368_9ACTN</name>
<dbReference type="InterPro" id="IPR052018">
    <property type="entry name" value="PHP_domain"/>
</dbReference>
<keyword evidence="3" id="KW-1185">Reference proteome</keyword>
<dbReference type="Gene3D" id="3.20.20.140">
    <property type="entry name" value="Metal-dependent hydrolases"/>
    <property type="match status" value="1"/>
</dbReference>
<accession>A0A7Y9S368</accession>
<comment type="caution">
    <text evidence="2">The sequence shown here is derived from an EMBL/GenBank/DDBJ whole genome shotgun (WGS) entry which is preliminary data.</text>
</comment>